<evidence type="ECO:0008006" key="2">
    <source>
        <dbReference type="Google" id="ProtNLM"/>
    </source>
</evidence>
<comment type="caution">
    <text evidence="1">The sequence shown here is derived from an EMBL/GenBank/DDBJ whole genome shotgun (WGS) entry which is preliminary data.</text>
</comment>
<protein>
    <recommendedName>
        <fullName evidence="2">Co-chaperone DjlA N-terminal domain-containing protein</fullName>
    </recommendedName>
</protein>
<dbReference type="Proteomes" id="UP000886042">
    <property type="component" value="Unassembled WGS sequence"/>
</dbReference>
<evidence type="ECO:0000313" key="1">
    <source>
        <dbReference type="EMBL" id="HFB55199.1"/>
    </source>
</evidence>
<organism evidence="1">
    <name type="scientific">Hellea balneolensis</name>
    <dbReference type="NCBI Taxonomy" id="287478"/>
    <lineage>
        <taxon>Bacteria</taxon>
        <taxon>Pseudomonadati</taxon>
        <taxon>Pseudomonadota</taxon>
        <taxon>Alphaproteobacteria</taxon>
        <taxon>Maricaulales</taxon>
        <taxon>Robiginitomaculaceae</taxon>
        <taxon>Hellea</taxon>
    </lineage>
</organism>
<accession>A0A7C3C1Z8</accession>
<sequence>MHNTFSNDDLLTPLALTVIIDHKVRDPELSEYVVQAEGLLELLGSEKTLKPQDILAWFRDNEAILTARLKSAGKNTFVLKCLTRFQDNDAAIEAMYDAMLAISISDQEYHVQESELIKSAASLWGYSRPPFKVTDK</sequence>
<gene>
    <name evidence="1" type="ORF">ENJ46_04670</name>
</gene>
<proteinExistence type="predicted"/>
<dbReference type="AlphaFoldDB" id="A0A7C3C1Z8"/>
<dbReference type="SUPFAM" id="SSF158682">
    <property type="entry name" value="TerB-like"/>
    <property type="match status" value="1"/>
</dbReference>
<reference evidence="1" key="1">
    <citation type="journal article" date="2020" name="mSystems">
        <title>Genome- and Community-Level Interaction Insights into Carbon Utilization and Element Cycling Functions of Hydrothermarchaeota in Hydrothermal Sediment.</title>
        <authorList>
            <person name="Zhou Z."/>
            <person name="Liu Y."/>
            <person name="Xu W."/>
            <person name="Pan J."/>
            <person name="Luo Z.H."/>
            <person name="Li M."/>
        </authorList>
    </citation>
    <scope>NUCLEOTIDE SEQUENCE [LARGE SCALE GENOMIC DNA]</scope>
    <source>
        <strain evidence="1">HyVt-489</strain>
    </source>
</reference>
<dbReference type="EMBL" id="DRMN01000308">
    <property type="protein sequence ID" value="HFB55199.1"/>
    <property type="molecule type" value="Genomic_DNA"/>
</dbReference>
<dbReference type="Gene3D" id="1.10.3680.10">
    <property type="entry name" value="TerB-like"/>
    <property type="match status" value="1"/>
</dbReference>
<dbReference type="InterPro" id="IPR029024">
    <property type="entry name" value="TerB-like"/>
</dbReference>
<name>A0A7C3C1Z8_9PROT</name>